<evidence type="ECO:0000259" key="17">
    <source>
        <dbReference type="Pfam" id="PF02931"/>
    </source>
</evidence>
<protein>
    <submittedName>
        <fullName evidence="19">Neuronal acetylcholine receptor subunit alpha-6</fullName>
    </submittedName>
</protein>
<dbReference type="Gene3D" id="2.70.170.10">
    <property type="entry name" value="Neurotransmitter-gated ion-channel ligand-binding domain"/>
    <property type="match status" value="1"/>
</dbReference>
<dbReference type="InterPro" id="IPR036719">
    <property type="entry name" value="Neuro-gated_channel_TM_sf"/>
</dbReference>
<dbReference type="GO" id="GO:0022848">
    <property type="term" value="F:acetylcholine-gated monoatomic cation-selective channel activity"/>
    <property type="evidence" value="ECO:0007669"/>
    <property type="project" value="InterPro"/>
</dbReference>
<dbReference type="InterPro" id="IPR036734">
    <property type="entry name" value="Neur_chan_lig-bd_sf"/>
</dbReference>
<feature type="chain" id="PRO_5022268193" evidence="15">
    <location>
        <begin position="25"/>
        <end position="526"/>
    </location>
</feature>
<dbReference type="InterPro" id="IPR038050">
    <property type="entry name" value="Neuro_actylchol_rec"/>
</dbReference>
<keyword evidence="4 15" id="KW-0812">Transmembrane</keyword>
<feature type="domain" description="Neurotransmitter-gated ion-channel transmembrane" evidence="18">
    <location>
        <begin position="256"/>
        <end position="510"/>
    </location>
</feature>
<dbReference type="GO" id="GO:0004888">
    <property type="term" value="F:transmembrane signaling receptor activity"/>
    <property type="evidence" value="ECO:0007669"/>
    <property type="project" value="InterPro"/>
</dbReference>
<evidence type="ECO:0000256" key="10">
    <source>
        <dbReference type="ARBA" id="ARBA00023170"/>
    </source>
</evidence>
<keyword evidence="12" id="KW-1071">Ligand-gated ion channel</keyword>
<evidence type="ECO:0000256" key="12">
    <source>
        <dbReference type="ARBA" id="ARBA00023286"/>
    </source>
</evidence>
<evidence type="ECO:0000256" key="1">
    <source>
        <dbReference type="ARBA" id="ARBA00009237"/>
    </source>
</evidence>
<keyword evidence="10 19" id="KW-0675">Receptor</keyword>
<evidence type="ECO:0000313" key="20">
    <source>
        <dbReference type="Proteomes" id="UP000242188"/>
    </source>
</evidence>
<proteinExistence type="inferred from homology"/>
<evidence type="ECO:0000256" key="14">
    <source>
        <dbReference type="ARBA" id="ARBA00034099"/>
    </source>
</evidence>
<evidence type="ECO:0000256" key="15">
    <source>
        <dbReference type="RuleBase" id="RU000687"/>
    </source>
</evidence>
<dbReference type="Pfam" id="PF02931">
    <property type="entry name" value="Neur_chan_LBD"/>
    <property type="match status" value="1"/>
</dbReference>
<dbReference type="PRINTS" id="PR00252">
    <property type="entry name" value="NRIONCHANNEL"/>
</dbReference>
<comment type="subcellular location">
    <subcellularLocation>
        <location evidence="14">Synaptic cell membrane</location>
        <topology evidence="14">Multi-pass membrane protein</topology>
    </subcellularLocation>
</comment>
<evidence type="ECO:0000313" key="19">
    <source>
        <dbReference type="EMBL" id="OWF55306.1"/>
    </source>
</evidence>
<keyword evidence="8 15" id="KW-0472">Membrane</keyword>
<dbReference type="CDD" id="cd18997">
    <property type="entry name" value="LGIC_ECD_nAChR"/>
    <property type="match status" value="1"/>
</dbReference>
<dbReference type="AlphaFoldDB" id="A0A210R308"/>
<dbReference type="NCBIfam" id="TIGR00860">
    <property type="entry name" value="LIC"/>
    <property type="match status" value="1"/>
</dbReference>
<dbReference type="InterPro" id="IPR018000">
    <property type="entry name" value="Neurotransmitter_ion_chnl_CS"/>
</dbReference>
<keyword evidence="15" id="KW-0732">Signal</keyword>
<keyword evidence="3" id="KW-1003">Cell membrane</keyword>
<evidence type="ECO:0000256" key="16">
    <source>
        <dbReference type="SAM" id="MobiDB-lite"/>
    </source>
</evidence>
<keyword evidence="9" id="KW-1015">Disulfide bond</keyword>
<dbReference type="InterPro" id="IPR006029">
    <property type="entry name" value="Neurotrans-gated_channel_TM"/>
</dbReference>
<dbReference type="CDD" id="cd19051">
    <property type="entry name" value="LGIC_TM_cation"/>
    <property type="match status" value="1"/>
</dbReference>
<evidence type="ECO:0000256" key="2">
    <source>
        <dbReference type="ARBA" id="ARBA00022448"/>
    </source>
</evidence>
<feature type="compositionally biased region" description="Basic residues" evidence="16">
    <location>
        <begin position="431"/>
        <end position="440"/>
    </location>
</feature>
<organism evidence="19 20">
    <name type="scientific">Mizuhopecten yessoensis</name>
    <name type="common">Japanese scallop</name>
    <name type="synonym">Patinopecten yessoensis</name>
    <dbReference type="NCBI Taxonomy" id="6573"/>
    <lineage>
        <taxon>Eukaryota</taxon>
        <taxon>Metazoa</taxon>
        <taxon>Spiralia</taxon>
        <taxon>Lophotrochozoa</taxon>
        <taxon>Mollusca</taxon>
        <taxon>Bivalvia</taxon>
        <taxon>Autobranchia</taxon>
        <taxon>Pteriomorphia</taxon>
        <taxon>Pectinida</taxon>
        <taxon>Pectinoidea</taxon>
        <taxon>Pectinidae</taxon>
        <taxon>Mizuhopecten</taxon>
    </lineage>
</organism>
<feature type="transmembrane region" description="Helical" evidence="15">
    <location>
        <begin position="311"/>
        <end position="336"/>
    </location>
</feature>
<dbReference type="OrthoDB" id="5975154at2759"/>
<dbReference type="SUPFAM" id="SSF90112">
    <property type="entry name" value="Neurotransmitter-gated ion-channel transmembrane pore"/>
    <property type="match status" value="1"/>
</dbReference>
<comment type="caution">
    <text evidence="19">The sequence shown here is derived from an EMBL/GenBank/DDBJ whole genome shotgun (WGS) entry which is preliminary data.</text>
</comment>
<feature type="signal peptide" evidence="15">
    <location>
        <begin position="1"/>
        <end position="24"/>
    </location>
</feature>
<gene>
    <name evidence="19" type="ORF">KP79_PYT14679</name>
</gene>
<reference evidence="19 20" key="1">
    <citation type="journal article" date="2017" name="Nat. Ecol. Evol.">
        <title>Scallop genome provides insights into evolution of bilaterian karyotype and development.</title>
        <authorList>
            <person name="Wang S."/>
            <person name="Zhang J."/>
            <person name="Jiao W."/>
            <person name="Li J."/>
            <person name="Xun X."/>
            <person name="Sun Y."/>
            <person name="Guo X."/>
            <person name="Huan P."/>
            <person name="Dong B."/>
            <person name="Zhang L."/>
            <person name="Hu X."/>
            <person name="Sun X."/>
            <person name="Wang J."/>
            <person name="Zhao C."/>
            <person name="Wang Y."/>
            <person name="Wang D."/>
            <person name="Huang X."/>
            <person name="Wang R."/>
            <person name="Lv J."/>
            <person name="Li Y."/>
            <person name="Zhang Z."/>
            <person name="Liu B."/>
            <person name="Lu W."/>
            <person name="Hui Y."/>
            <person name="Liang J."/>
            <person name="Zhou Z."/>
            <person name="Hou R."/>
            <person name="Li X."/>
            <person name="Liu Y."/>
            <person name="Li H."/>
            <person name="Ning X."/>
            <person name="Lin Y."/>
            <person name="Zhao L."/>
            <person name="Xing Q."/>
            <person name="Dou J."/>
            <person name="Li Y."/>
            <person name="Mao J."/>
            <person name="Guo H."/>
            <person name="Dou H."/>
            <person name="Li T."/>
            <person name="Mu C."/>
            <person name="Jiang W."/>
            <person name="Fu Q."/>
            <person name="Fu X."/>
            <person name="Miao Y."/>
            <person name="Liu J."/>
            <person name="Yu Q."/>
            <person name="Li R."/>
            <person name="Liao H."/>
            <person name="Li X."/>
            <person name="Kong Y."/>
            <person name="Jiang Z."/>
            <person name="Chourrout D."/>
            <person name="Li R."/>
            <person name="Bao Z."/>
        </authorList>
    </citation>
    <scope>NUCLEOTIDE SEQUENCE [LARGE SCALE GENOMIC DNA]</scope>
    <source>
        <strain evidence="19 20">PY_sf001</strain>
    </source>
</reference>
<evidence type="ECO:0000256" key="6">
    <source>
        <dbReference type="ARBA" id="ARBA00023018"/>
    </source>
</evidence>
<keyword evidence="6" id="KW-0770">Synapse</keyword>
<dbReference type="InterPro" id="IPR002394">
    <property type="entry name" value="Nicotinic_acetylcholine_rcpt"/>
</dbReference>
<dbReference type="Pfam" id="PF02932">
    <property type="entry name" value="Neur_chan_memb"/>
    <property type="match status" value="1"/>
</dbReference>
<evidence type="ECO:0000256" key="8">
    <source>
        <dbReference type="ARBA" id="ARBA00023136"/>
    </source>
</evidence>
<feature type="transmembrane region" description="Helical" evidence="15">
    <location>
        <begin position="281"/>
        <end position="299"/>
    </location>
</feature>
<evidence type="ECO:0000256" key="9">
    <source>
        <dbReference type="ARBA" id="ARBA00023157"/>
    </source>
</evidence>
<evidence type="ECO:0000259" key="18">
    <source>
        <dbReference type="Pfam" id="PF02932"/>
    </source>
</evidence>
<evidence type="ECO:0000256" key="5">
    <source>
        <dbReference type="ARBA" id="ARBA00022989"/>
    </source>
</evidence>
<accession>A0A210R308</accession>
<feature type="region of interest" description="Disordered" evidence="16">
    <location>
        <begin position="420"/>
        <end position="451"/>
    </location>
</feature>
<keyword evidence="5 15" id="KW-1133">Transmembrane helix</keyword>
<evidence type="ECO:0000256" key="3">
    <source>
        <dbReference type="ARBA" id="ARBA00022475"/>
    </source>
</evidence>
<evidence type="ECO:0000256" key="7">
    <source>
        <dbReference type="ARBA" id="ARBA00023065"/>
    </source>
</evidence>
<keyword evidence="11" id="KW-0325">Glycoprotein</keyword>
<dbReference type="InterPro" id="IPR006202">
    <property type="entry name" value="Neur_chan_lig-bd"/>
</dbReference>
<dbReference type="Gene3D" id="1.20.58.390">
    <property type="entry name" value="Neurotransmitter-gated ion-channel transmembrane domain"/>
    <property type="match status" value="2"/>
</dbReference>
<feature type="compositionally biased region" description="Basic and acidic residues" evidence="16">
    <location>
        <begin position="441"/>
        <end position="451"/>
    </location>
</feature>
<feature type="domain" description="Neurotransmitter-gated ion-channel ligand-binding" evidence="17">
    <location>
        <begin position="43"/>
        <end position="249"/>
    </location>
</feature>
<evidence type="ECO:0000256" key="11">
    <source>
        <dbReference type="ARBA" id="ARBA00023180"/>
    </source>
</evidence>
<feature type="transmembrane region" description="Helical" evidence="15">
    <location>
        <begin position="251"/>
        <end position="274"/>
    </location>
</feature>
<sequence length="526" mass="60300">MTLIRRQVAMIVVLCLLTAKSADAKNETMESCLKESNPRLTDEQRLLMILMRSYNNKTRPVYNASHPVNVKIGLSITQIFDVDERNQVLTINVWLDQEWHDEKLFWDPADYNGLKVLRIPCTKLWLPDIVLYNSASNYNEKYMEALAMVSYTGHVFWPPIVKLKSSCEMDITYFPFDDQICKLKMGSWAYDGFQVDIFNRSTPIDLSNFVGHGEWELIDTKAVRNVVVYPCCKEPFPDVTFTVHIRRRTTYYLYNVIIPSVMLSSLALLGFWLHPDGGEKVTLGLTVLLSLSVFMLLIAENTPATSFYIPLLGIYLITTMSFTSGSVVVAVSVSSIHARGSYNKKVPTGLKRFIMCLSRGICMETKYINKCFYDEVQQPMVEIISKPMNGELNGNIQNTVCQEERRKILEGYDEQITSPPPIISTADEQKRHRSHPGSFKKSHETKCCEPSEDKPDVYNGAILDTLKCLLDQNNARQREEELKKQWEEVAMVIDRFLFWVFLFGNILSSLYLLVLCPTVMQNKSID</sequence>
<comment type="similarity">
    <text evidence="1">Belongs to the ligand-gated ion channel (TC 1.A.9) family. Acetylcholine receptor (TC 1.A.9.1) subfamily.</text>
</comment>
<dbReference type="STRING" id="6573.A0A210R308"/>
<keyword evidence="7 15" id="KW-0406">Ion transport</keyword>
<dbReference type="PROSITE" id="PS00236">
    <property type="entry name" value="NEUROTR_ION_CHANNEL"/>
    <property type="match status" value="1"/>
</dbReference>
<name>A0A210R308_MIZYE</name>
<evidence type="ECO:0000256" key="13">
    <source>
        <dbReference type="ARBA" id="ARBA00023303"/>
    </source>
</evidence>
<dbReference type="PRINTS" id="PR00254">
    <property type="entry name" value="NICOTINICR"/>
</dbReference>
<dbReference type="InterPro" id="IPR006201">
    <property type="entry name" value="Neur_channel"/>
</dbReference>
<dbReference type="Proteomes" id="UP000242188">
    <property type="component" value="Unassembled WGS sequence"/>
</dbReference>
<evidence type="ECO:0000256" key="4">
    <source>
        <dbReference type="ARBA" id="ARBA00022692"/>
    </source>
</evidence>
<keyword evidence="13 15" id="KW-0407">Ion channel</keyword>
<dbReference type="EMBL" id="NEDP02000703">
    <property type="protein sequence ID" value="OWF55306.1"/>
    <property type="molecule type" value="Genomic_DNA"/>
</dbReference>
<dbReference type="SUPFAM" id="SSF63712">
    <property type="entry name" value="Nicotinic receptor ligand binding domain-like"/>
    <property type="match status" value="1"/>
</dbReference>
<keyword evidence="20" id="KW-1185">Reference proteome</keyword>
<dbReference type="GO" id="GO:0045211">
    <property type="term" value="C:postsynaptic membrane"/>
    <property type="evidence" value="ECO:0007669"/>
    <property type="project" value="InterPro"/>
</dbReference>
<keyword evidence="2 15" id="KW-0813">Transport</keyword>
<dbReference type="FunFam" id="2.70.170.10:FF:000016">
    <property type="entry name" value="Nicotinic acetylcholine receptor subunit"/>
    <property type="match status" value="1"/>
</dbReference>
<feature type="transmembrane region" description="Helical" evidence="15">
    <location>
        <begin position="496"/>
        <end position="520"/>
    </location>
</feature>
<dbReference type="PANTHER" id="PTHR18945">
    <property type="entry name" value="NEUROTRANSMITTER GATED ION CHANNEL"/>
    <property type="match status" value="1"/>
</dbReference>